<name>A0AA36EP86_LACSI</name>
<reference evidence="3" key="1">
    <citation type="submission" date="2023-04" db="EMBL/GenBank/DDBJ databases">
        <authorList>
            <person name="Vijverberg K."/>
            <person name="Xiong W."/>
            <person name="Schranz E."/>
        </authorList>
    </citation>
    <scope>NUCLEOTIDE SEQUENCE</scope>
</reference>
<evidence type="ECO:0000256" key="1">
    <source>
        <dbReference type="SAM" id="MobiDB-lite"/>
    </source>
</evidence>
<organism evidence="3 4">
    <name type="scientific">Lactuca saligna</name>
    <name type="common">Willowleaf lettuce</name>
    <dbReference type="NCBI Taxonomy" id="75948"/>
    <lineage>
        <taxon>Eukaryota</taxon>
        <taxon>Viridiplantae</taxon>
        <taxon>Streptophyta</taxon>
        <taxon>Embryophyta</taxon>
        <taxon>Tracheophyta</taxon>
        <taxon>Spermatophyta</taxon>
        <taxon>Magnoliopsida</taxon>
        <taxon>eudicotyledons</taxon>
        <taxon>Gunneridae</taxon>
        <taxon>Pentapetalae</taxon>
        <taxon>asterids</taxon>
        <taxon>campanulids</taxon>
        <taxon>Asterales</taxon>
        <taxon>Asteraceae</taxon>
        <taxon>Cichorioideae</taxon>
        <taxon>Cichorieae</taxon>
        <taxon>Lactucinae</taxon>
        <taxon>Lactuca</taxon>
    </lineage>
</organism>
<keyword evidence="2" id="KW-0472">Membrane</keyword>
<feature type="transmembrane region" description="Helical" evidence="2">
    <location>
        <begin position="25"/>
        <end position="43"/>
    </location>
</feature>
<dbReference type="EMBL" id="OX465085">
    <property type="protein sequence ID" value="CAI9302758.1"/>
    <property type="molecule type" value="Genomic_DNA"/>
</dbReference>
<dbReference type="FunFam" id="3.90.550.50:FF:000006">
    <property type="entry name" value="Fringe-related protein-like"/>
    <property type="match status" value="1"/>
</dbReference>
<dbReference type="Pfam" id="PF04646">
    <property type="entry name" value="DUF604"/>
    <property type="match status" value="1"/>
</dbReference>
<keyword evidence="4" id="KW-1185">Reference proteome</keyword>
<evidence type="ECO:0000313" key="4">
    <source>
        <dbReference type="Proteomes" id="UP001177003"/>
    </source>
</evidence>
<gene>
    <name evidence="3" type="ORF">LSALG_LOCUS41231</name>
</gene>
<feature type="region of interest" description="Disordered" evidence="1">
    <location>
        <begin position="62"/>
        <end position="83"/>
    </location>
</feature>
<proteinExistence type="predicted"/>
<sequence length="491" mass="56749">MTHIREITNLFHYKNSEAITKSLKLTLFVFVVTSITFVSLSAFRFQPSRWSAAPGCLLRPKYHNTPETTAESPASSPQDSEHPTKISHILFGIGGSVRTWRDRRHYSELWWQPNVTRGYVWLDEQPDPKLFSNPSSPPYKVSEPLTHLNNAGSRPAVRIARIVVESFKLRLPEVRWFVMGDDDTVFFGENLVSVLSKYDHRQMYYVGGSSESVEQDVMHSYDMAFGGGGFAVSYPLAVELARIFDGCLDRYRYFYGSDQRVWACVSEIGVSLTKERGFHQMDIRGDAYGLLAAHPMTPLLSLHHLDYIKPLLPNRTKFDSLKTLIQTYRYDPPRLMQQSYCYYNNWWHRWSISIAWGYTVQIYPSILTSHELQMPLQTFLTWRSFKDGPFIFNTRPVSSNPCELPAIYYIANVQDYGNDTVTTYERDGSLKKCKKGNYPHAIEMVVVLASKMDPNYWIKGPRRQCCEIMGWKYNSMKVQIRNCKDGETITN</sequence>
<dbReference type="Proteomes" id="UP001177003">
    <property type="component" value="Chromosome 9"/>
</dbReference>
<accession>A0AA36EP86</accession>
<keyword evidence="2" id="KW-1133">Transmembrane helix</keyword>
<evidence type="ECO:0000313" key="3">
    <source>
        <dbReference type="EMBL" id="CAI9302758.1"/>
    </source>
</evidence>
<feature type="compositionally biased region" description="Polar residues" evidence="1">
    <location>
        <begin position="65"/>
        <end position="78"/>
    </location>
</feature>
<dbReference type="AlphaFoldDB" id="A0AA36EP86"/>
<dbReference type="InterPro" id="IPR006740">
    <property type="entry name" value="DUF604"/>
</dbReference>
<dbReference type="Gene3D" id="3.90.550.50">
    <property type="match status" value="1"/>
</dbReference>
<dbReference type="PANTHER" id="PTHR10811">
    <property type="entry name" value="FRINGE-RELATED"/>
    <property type="match status" value="1"/>
</dbReference>
<evidence type="ECO:0000256" key="2">
    <source>
        <dbReference type="SAM" id="Phobius"/>
    </source>
</evidence>
<keyword evidence="2" id="KW-0812">Transmembrane</keyword>
<protein>
    <submittedName>
        <fullName evidence="3">Uncharacterized protein</fullName>
    </submittedName>
</protein>